<evidence type="ECO:0000256" key="8">
    <source>
        <dbReference type="ARBA" id="ARBA00031256"/>
    </source>
</evidence>
<evidence type="ECO:0000256" key="4">
    <source>
        <dbReference type="ARBA" id="ARBA00023015"/>
    </source>
</evidence>
<evidence type="ECO:0000313" key="12">
    <source>
        <dbReference type="Proteomes" id="UP000054383"/>
    </source>
</evidence>
<keyword evidence="6 9" id="KW-0804">Transcription</keyword>
<name>A0A0U1LQ80_TALIS</name>
<evidence type="ECO:0000256" key="6">
    <source>
        <dbReference type="ARBA" id="ARBA00023163"/>
    </source>
</evidence>
<dbReference type="GO" id="GO:0016592">
    <property type="term" value="C:mediator complex"/>
    <property type="evidence" value="ECO:0007669"/>
    <property type="project" value="InterPro"/>
</dbReference>
<evidence type="ECO:0000256" key="7">
    <source>
        <dbReference type="ARBA" id="ARBA00023242"/>
    </source>
</evidence>
<dbReference type="OrthoDB" id="5322661at2759"/>
<evidence type="ECO:0000256" key="3">
    <source>
        <dbReference type="ARBA" id="ARBA00020628"/>
    </source>
</evidence>
<dbReference type="GO" id="GO:0003712">
    <property type="term" value="F:transcription coregulator activity"/>
    <property type="evidence" value="ECO:0007669"/>
    <property type="project" value="InterPro"/>
</dbReference>
<dbReference type="PANTHER" id="PTHR35784">
    <property type="entry name" value="MEDIATOR OF RNA POLYMERASE II TRANSCRIPTION SUBUNIT 5"/>
    <property type="match status" value="1"/>
</dbReference>
<evidence type="ECO:0000256" key="5">
    <source>
        <dbReference type="ARBA" id="ARBA00023159"/>
    </source>
</evidence>
<dbReference type="STRING" id="28573.A0A0U1LQ80"/>
<keyword evidence="5 9" id="KW-0010">Activator</keyword>
<feature type="region of interest" description="Disordered" evidence="10">
    <location>
        <begin position="937"/>
        <end position="967"/>
    </location>
</feature>
<evidence type="ECO:0000256" key="9">
    <source>
        <dbReference type="RuleBase" id="RU364142"/>
    </source>
</evidence>
<proteinExistence type="inferred from homology"/>
<dbReference type="Proteomes" id="UP000054383">
    <property type="component" value="Unassembled WGS sequence"/>
</dbReference>
<dbReference type="EMBL" id="CVMT01000002">
    <property type="protein sequence ID" value="CRG85494.1"/>
    <property type="molecule type" value="Genomic_DNA"/>
</dbReference>
<comment type="subcellular location">
    <subcellularLocation>
        <location evidence="1 9">Nucleus</location>
    </subcellularLocation>
</comment>
<keyword evidence="7 9" id="KW-0539">Nucleus</keyword>
<comment type="subunit">
    <text evidence="9">Component of the Mediator complex.</text>
</comment>
<protein>
    <recommendedName>
        <fullName evidence="3 9">Mediator of RNA polymerase II transcription subunit 5</fullName>
    </recommendedName>
    <alternativeName>
        <fullName evidence="8 9">Mediator complex subunit 5</fullName>
    </alternativeName>
</protein>
<evidence type="ECO:0000256" key="2">
    <source>
        <dbReference type="ARBA" id="ARBA00008782"/>
    </source>
</evidence>
<dbReference type="AlphaFoldDB" id="A0A0U1LQ80"/>
<sequence length="1023" mass="111796">MAAPIDQWRKLVRECLARRIDVAEFCKLVKLLAKRALLPEASLVDVILESRTVTNGQYDPLIPLYIDALTKIGKAKIAPVLNGLRRHSSIGEYAQSADENKQKTTAKLSTLMTDTRIVQDAIVPLSTPGLSLSTREVISIFIEASEWILALVRAHTSSLAEDQQSGGLLNLPDALALFESLGIMLIALSATEKGPDALSSDLSQGFKIPLGHALTAYLSSSAMISMNLRTRLDNLQKMYQLYGEPAPKDLDAQMMDGMNMSALQFEASVIDGPVINSRAGLYVYINAMLVGRPLVDDNMLLNYLSNRYGGHYEMPVQELITATFDVLSNGMYRNESGRNMFVFRSFLVNKLPPFLASMAATSMDPIPMEMCISHALNRVDPNAFPSFSQMFEMQGNTVLSDVRQEFLFSCALHRLIPESSVERLLGENPMQTLPVGGRYVKDEIAAQIHSNQERADQLISEIESLEGNAGAIVAAVTDVIHTLCHQRETVTLKGICNSISRRPQVLDVMLLFRSLKAILQPVCSLIDAWKWDEDQGENQPVYDEFSSILHLILAFKYRYDLNQYDLGISNPQSFVLKLLDQGSTSLKLDDLSEKQHKNLGAWISALFIAEGISEDTMSSCSPQEFYMLVATLFSQTLGACELGKLELDTLKGGFEYLLEPFLLPSLVFALSWLGGYIWESESNPSIPLKVLYALIKPNSISGEAEAVHRSVLNISARALEEQLKDVRARHPGRTDIKPILDALEPYLSFQRNGSSRRSELDSWTSHSGGLSSCIRSTFHGLVLWSASPDMSMSPPSYTHRQVLAGIRLLTASRVLPVLLDELKSQAEAGTLDLALDVAATLICAPMPESFALEQAMYHPVDTNKEGLPRCAILTLRDALLLQHETVPKLSEKDPVRAEIIVRLTRRVNSLLALPAHITNLDVSNIMQDINLDAAAQEPMNLDGSGGGGGGGGNGDGTDGGGAGGASNENIEQILNDAVAANGTGLGLGLDDGTGMDTSLEDMFDAANMGNPELLTDLDMEGMF</sequence>
<comment type="similarity">
    <text evidence="2 9">Belongs to the Mediator complex subunit 5 family.</text>
</comment>
<gene>
    <name evidence="9" type="primary">MED5</name>
    <name evidence="11" type="ORF">PISL3812_02548</name>
</gene>
<dbReference type="Pfam" id="PF08689">
    <property type="entry name" value="Med5"/>
    <property type="match status" value="1"/>
</dbReference>
<organism evidence="11 12">
    <name type="scientific">Talaromyces islandicus</name>
    <name type="common">Penicillium islandicum</name>
    <dbReference type="NCBI Taxonomy" id="28573"/>
    <lineage>
        <taxon>Eukaryota</taxon>
        <taxon>Fungi</taxon>
        <taxon>Dikarya</taxon>
        <taxon>Ascomycota</taxon>
        <taxon>Pezizomycotina</taxon>
        <taxon>Eurotiomycetes</taxon>
        <taxon>Eurotiomycetidae</taxon>
        <taxon>Eurotiales</taxon>
        <taxon>Trichocomaceae</taxon>
        <taxon>Talaromyces</taxon>
        <taxon>Talaromyces sect. Islandici</taxon>
    </lineage>
</organism>
<accession>A0A0U1LQ80</accession>
<dbReference type="InterPro" id="IPR014801">
    <property type="entry name" value="Mediator_Med5_fun"/>
</dbReference>
<keyword evidence="12" id="KW-1185">Reference proteome</keyword>
<dbReference type="OMA" id="LYVYINA"/>
<feature type="compositionally biased region" description="Gly residues" evidence="10">
    <location>
        <begin position="943"/>
        <end position="964"/>
    </location>
</feature>
<evidence type="ECO:0000313" key="11">
    <source>
        <dbReference type="EMBL" id="CRG85494.1"/>
    </source>
</evidence>
<reference evidence="11 12" key="1">
    <citation type="submission" date="2015-04" db="EMBL/GenBank/DDBJ databases">
        <authorList>
            <person name="Syromyatnikov M.Y."/>
            <person name="Popov V.N."/>
        </authorList>
    </citation>
    <scope>NUCLEOTIDE SEQUENCE [LARGE SCALE GENOMIC DNA]</scope>
    <source>
        <strain evidence="11">WF-38-12</strain>
    </source>
</reference>
<comment type="function">
    <text evidence="9">Component of the Mediator complex, a coactivator involved in the regulated transcription of nearly all RNA polymerase II-dependent genes. Mediator functions as a bridge to convey information from gene-specific regulatory proteins to the basal RNA polymerase II transcription machinery. Mediator is recruited to promoters by direct interactions with regulatory proteins and serves as a scaffold for the assembly of a functional preinitiation complex with RNA polymerase II and the general transcription factors.</text>
</comment>
<evidence type="ECO:0000256" key="10">
    <source>
        <dbReference type="SAM" id="MobiDB-lite"/>
    </source>
</evidence>
<dbReference type="GO" id="GO:0006357">
    <property type="term" value="P:regulation of transcription by RNA polymerase II"/>
    <property type="evidence" value="ECO:0007669"/>
    <property type="project" value="InterPro"/>
</dbReference>
<keyword evidence="4 9" id="KW-0805">Transcription regulation</keyword>
<dbReference type="PANTHER" id="PTHR35784:SF1">
    <property type="entry name" value="MEDIATOR OF RNA POLYMERASE II TRANSCRIPTION SUBUNIT 5"/>
    <property type="match status" value="1"/>
</dbReference>
<evidence type="ECO:0000256" key="1">
    <source>
        <dbReference type="ARBA" id="ARBA00004123"/>
    </source>
</evidence>